<dbReference type="Pfam" id="PF00096">
    <property type="entry name" value="zf-C2H2"/>
    <property type="match status" value="4"/>
</dbReference>
<feature type="domain" description="C2H2-type" evidence="9">
    <location>
        <begin position="831"/>
        <end position="859"/>
    </location>
</feature>
<feature type="domain" description="C2H2-type" evidence="9">
    <location>
        <begin position="633"/>
        <end position="661"/>
    </location>
</feature>
<feature type="domain" description="C2H2-type" evidence="9">
    <location>
        <begin position="691"/>
        <end position="718"/>
    </location>
</feature>
<keyword evidence="5" id="KW-0862">Zinc</keyword>
<keyword evidence="4 7" id="KW-0863">Zinc-finger</keyword>
<evidence type="ECO:0000256" key="7">
    <source>
        <dbReference type="PROSITE-ProRule" id="PRU00042"/>
    </source>
</evidence>
<dbReference type="InterPro" id="IPR013087">
    <property type="entry name" value="Znf_C2H2_type"/>
</dbReference>
<feature type="domain" description="C2H2-type" evidence="9">
    <location>
        <begin position="435"/>
        <end position="462"/>
    </location>
</feature>
<dbReference type="GO" id="GO:0000978">
    <property type="term" value="F:RNA polymerase II cis-regulatory region sequence-specific DNA binding"/>
    <property type="evidence" value="ECO:0007669"/>
    <property type="project" value="TreeGrafter"/>
</dbReference>
<dbReference type="PANTHER" id="PTHR24376:SF235">
    <property type="entry name" value="C2H2-TYPE DOMAIN-CONTAINING PROTEIN"/>
    <property type="match status" value="1"/>
</dbReference>
<dbReference type="SMART" id="SM00355">
    <property type="entry name" value="ZnF_C2H2"/>
    <property type="match status" value="23"/>
</dbReference>
<feature type="region of interest" description="Disordered" evidence="8">
    <location>
        <begin position="970"/>
        <end position="1038"/>
    </location>
</feature>
<evidence type="ECO:0000256" key="6">
    <source>
        <dbReference type="ARBA" id="ARBA00023242"/>
    </source>
</evidence>
<feature type="domain" description="C2H2-type" evidence="9">
    <location>
        <begin position="662"/>
        <end position="689"/>
    </location>
</feature>
<feature type="domain" description="C2H2-type" evidence="9">
    <location>
        <begin position="746"/>
        <end position="773"/>
    </location>
</feature>
<accession>A0A6J2JKI2</accession>
<feature type="domain" description="C2H2-type" evidence="9">
    <location>
        <begin position="405"/>
        <end position="432"/>
    </location>
</feature>
<feature type="domain" description="C2H2-type" evidence="9">
    <location>
        <begin position="718"/>
        <end position="745"/>
    </location>
</feature>
<evidence type="ECO:0000256" key="2">
    <source>
        <dbReference type="ARBA" id="ARBA00022723"/>
    </source>
</evidence>
<organism evidence="10 11">
    <name type="scientific">Bombyx mandarina</name>
    <name type="common">Wild silk moth</name>
    <name type="synonym">Wild silkworm</name>
    <dbReference type="NCBI Taxonomy" id="7092"/>
    <lineage>
        <taxon>Eukaryota</taxon>
        <taxon>Metazoa</taxon>
        <taxon>Ecdysozoa</taxon>
        <taxon>Arthropoda</taxon>
        <taxon>Hexapoda</taxon>
        <taxon>Insecta</taxon>
        <taxon>Pterygota</taxon>
        <taxon>Neoptera</taxon>
        <taxon>Endopterygota</taxon>
        <taxon>Lepidoptera</taxon>
        <taxon>Glossata</taxon>
        <taxon>Ditrysia</taxon>
        <taxon>Bombycoidea</taxon>
        <taxon>Bombycidae</taxon>
        <taxon>Bombycinae</taxon>
        <taxon>Bombyx</taxon>
    </lineage>
</organism>
<keyword evidence="10" id="KW-1185">Reference proteome</keyword>
<dbReference type="GO" id="GO:0005634">
    <property type="term" value="C:nucleus"/>
    <property type="evidence" value="ECO:0007669"/>
    <property type="project" value="UniProtKB-SubCell"/>
</dbReference>
<proteinExistence type="predicted"/>
<feature type="compositionally biased region" description="Acidic residues" evidence="8">
    <location>
        <begin position="980"/>
        <end position="1001"/>
    </location>
</feature>
<feature type="domain" description="C2H2-type" evidence="9">
    <location>
        <begin position="859"/>
        <end position="886"/>
    </location>
</feature>
<keyword evidence="2" id="KW-0479">Metal-binding</keyword>
<dbReference type="FunFam" id="3.30.160.60:FF:000100">
    <property type="entry name" value="Zinc finger 45-like"/>
    <property type="match status" value="2"/>
</dbReference>
<sequence length="1055" mass="122923">MSSDSEDEPLSVLAAKRRAHPETKELILPEAIVIETRKRKKKKYVNTKGLSISIQPAKPIIIERPVDVWLYLKDLSPAGPYSCLLCSFWFTNRSRLVVHYILNHKKDFCGICRYFVPNRESWTSHLQFHTPWPCSQCIQNFATEKLLRDHMSTAHNLVHCRLCHFRVADDDLYNSHLFQKHNITNTSTKSSDILWDIQYKGAPKFACRLCSKPNVLSRTFFNHYMGYHHFTLKCFTQIISGTDPPFDVNGADLSSEFVSNELSTKTAVGYVDLDKETHLKIAIQEKPQISMDVKDEVVSDEDTKSEEVNAKCEKEESIVKNYKGDEDFDVTLMEMIVLQKCYLNHIDELLNDKNGVTKNSYIAYDKALDEMENFECAICKSIMTDVLDYYHHLTKMHITKCTPYYMCRVCSNTFETLSDLESHVMQEIGEFDDLWICQFCDKEFENRVNTRRHLEDHLQEMEYDNCFSPHLGFKCRYCPILFWNEGDRETHQIKVHFSMHRDDYYKCESCDKLFSDQVWFLHHYLSEHQESNSKTPTFLYKCCLCLFCFPSIDAVRSHFSAEHPEARKVFCSLPPCKYKPLSQRKSFKIHLKTLHSPKSRGGGLVECPVCSRDFKSQKACNAHITQMHGIGRYKCKLCKESLHSSDERKLHYLIRHPGQHPYTCTQCGKSFQYKSSLYMHKQEHMPNRQNLTCNYCNKVFLKKDSFREHLLIHEGPQHACSYCPMRFVQRSNMLRHERRHTGERPYACPHCDRTFADKGACNAHVRSHSRETMYACMYCGQTFVQKSKLTYHVRKHTGENLETCSVCSKLFTSVCSLREHMKTHEEKTFNVKCPLCDKKYQDERYMLRHLRTAHTRARFPCPLCGKCLSSSVGLRLHVITHAELSMFHCKVCPKGFSVKKTMMKHLRRRHGLKGTELNITDYYNKLDPRDCKLGLDEEVMTSIFGPPKRIVNDVLVGDFVTVHNQRISKAARQAETSKSDEDDTEENEPTDNDAPEPEESDRESQEEVTKQHFVSIKMEKIDSDTENTQNTVELEPTDFVSVKIEPLDSIEDIND</sequence>
<dbReference type="Gene3D" id="3.30.160.60">
    <property type="entry name" value="Classic Zinc Finger"/>
    <property type="match status" value="10"/>
</dbReference>
<evidence type="ECO:0000256" key="3">
    <source>
        <dbReference type="ARBA" id="ARBA00022737"/>
    </source>
</evidence>
<evidence type="ECO:0000313" key="10">
    <source>
        <dbReference type="Proteomes" id="UP000504629"/>
    </source>
</evidence>
<dbReference type="RefSeq" id="XP_028030096.1">
    <property type="nucleotide sequence ID" value="XM_028174295.1"/>
</dbReference>
<feature type="domain" description="C2H2-type" evidence="9">
    <location>
        <begin position="774"/>
        <end position="801"/>
    </location>
</feature>
<evidence type="ECO:0000256" key="4">
    <source>
        <dbReference type="ARBA" id="ARBA00022771"/>
    </source>
</evidence>
<dbReference type="GeneID" id="114242958"/>
<dbReference type="Pfam" id="PF13894">
    <property type="entry name" value="zf-C2H2_4"/>
    <property type="match status" value="1"/>
</dbReference>
<dbReference type="PROSITE" id="PS50157">
    <property type="entry name" value="ZINC_FINGER_C2H2_2"/>
    <property type="match status" value="13"/>
</dbReference>
<dbReference type="Proteomes" id="UP000504629">
    <property type="component" value="Unplaced"/>
</dbReference>
<evidence type="ECO:0000313" key="11">
    <source>
        <dbReference type="RefSeq" id="XP_028030096.1"/>
    </source>
</evidence>
<comment type="subcellular location">
    <subcellularLocation>
        <location evidence="1">Nucleus</location>
    </subcellularLocation>
</comment>
<dbReference type="SUPFAM" id="SSF57667">
    <property type="entry name" value="beta-beta-alpha zinc fingers"/>
    <property type="match status" value="6"/>
</dbReference>
<reference evidence="11" key="1">
    <citation type="submission" date="2025-08" db="UniProtKB">
        <authorList>
            <consortium name="RefSeq"/>
        </authorList>
    </citation>
    <scope>IDENTIFICATION</scope>
    <source>
        <tissue evidence="11">Silk gland</tissue>
    </source>
</reference>
<dbReference type="PROSITE" id="PS00028">
    <property type="entry name" value="ZINC_FINGER_C2H2_1"/>
    <property type="match status" value="15"/>
</dbReference>
<dbReference type="GO" id="GO:0001228">
    <property type="term" value="F:DNA-binding transcription activator activity, RNA polymerase II-specific"/>
    <property type="evidence" value="ECO:0007669"/>
    <property type="project" value="TreeGrafter"/>
</dbReference>
<evidence type="ECO:0000256" key="8">
    <source>
        <dbReference type="SAM" id="MobiDB-lite"/>
    </source>
</evidence>
<name>A0A6J2JKI2_BOMMA</name>
<gene>
    <name evidence="11" type="primary">LOC114242958</name>
</gene>
<dbReference type="Pfam" id="PF13912">
    <property type="entry name" value="zf-C2H2_6"/>
    <property type="match status" value="3"/>
</dbReference>
<dbReference type="OrthoDB" id="6910977at2759"/>
<dbReference type="GO" id="GO:0008270">
    <property type="term" value="F:zinc ion binding"/>
    <property type="evidence" value="ECO:0007669"/>
    <property type="project" value="UniProtKB-KW"/>
</dbReference>
<keyword evidence="6" id="KW-0539">Nucleus</keyword>
<protein>
    <submittedName>
        <fullName evidence="11">Zinc finger protein 569-like</fullName>
    </submittedName>
</protein>
<dbReference type="AlphaFoldDB" id="A0A6J2JKI2"/>
<evidence type="ECO:0000256" key="1">
    <source>
        <dbReference type="ARBA" id="ARBA00004123"/>
    </source>
</evidence>
<evidence type="ECO:0000259" key="9">
    <source>
        <dbReference type="PROSITE" id="PS50157"/>
    </source>
</evidence>
<evidence type="ECO:0000256" key="5">
    <source>
        <dbReference type="ARBA" id="ARBA00022833"/>
    </source>
</evidence>
<feature type="domain" description="C2H2-type" evidence="9">
    <location>
        <begin position="802"/>
        <end position="829"/>
    </location>
</feature>
<dbReference type="InterPro" id="IPR036236">
    <property type="entry name" value="Znf_C2H2_sf"/>
</dbReference>
<feature type="domain" description="C2H2-type" evidence="9">
    <location>
        <begin position="887"/>
        <end position="910"/>
    </location>
</feature>
<dbReference type="PANTHER" id="PTHR24376">
    <property type="entry name" value="ZINC FINGER PROTEIN"/>
    <property type="match status" value="1"/>
</dbReference>
<feature type="domain" description="C2H2-type" evidence="9">
    <location>
        <begin position="505"/>
        <end position="533"/>
    </location>
</feature>
<dbReference type="KEGG" id="bman:114242958"/>
<keyword evidence="3" id="KW-0677">Repeat</keyword>